<dbReference type="GO" id="GO:0015038">
    <property type="term" value="F:glutathione disulfide oxidoreductase activity"/>
    <property type="evidence" value="ECO:0007669"/>
    <property type="project" value="TreeGrafter"/>
</dbReference>
<dbReference type="InterPro" id="IPR036249">
    <property type="entry name" value="Thioredoxin-like_sf"/>
</dbReference>
<dbReference type="OMA" id="EVWEIND"/>
<proteinExistence type="predicted"/>
<dbReference type="EMBL" id="JH598187">
    <property type="status" value="NOT_ANNOTATED_CDS"/>
    <property type="molecule type" value="Genomic_DNA"/>
</dbReference>
<dbReference type="PROSITE" id="PS00195">
    <property type="entry name" value="GLUTAREDOXIN_1"/>
    <property type="match status" value="1"/>
</dbReference>
<dbReference type="Gene3D" id="3.40.30.10">
    <property type="entry name" value="Glutaredoxin"/>
    <property type="match status" value="1"/>
</dbReference>
<evidence type="ECO:0000259" key="1">
    <source>
        <dbReference type="Pfam" id="PF00462"/>
    </source>
</evidence>
<name>M4BEZ2_HYAAE</name>
<dbReference type="CDD" id="cd03419">
    <property type="entry name" value="GRX_GRXh_1_2_like"/>
    <property type="match status" value="1"/>
</dbReference>
<feature type="domain" description="Glutaredoxin" evidence="1">
    <location>
        <begin position="26"/>
        <end position="60"/>
    </location>
</feature>
<dbReference type="PANTHER" id="PTHR45694:SF5">
    <property type="entry name" value="GLUTAREDOXIN 2"/>
    <property type="match status" value="1"/>
</dbReference>
<evidence type="ECO:0000313" key="3">
    <source>
        <dbReference type="Proteomes" id="UP000011713"/>
    </source>
</evidence>
<dbReference type="VEuPathDB" id="FungiDB:HpaG804860"/>
<evidence type="ECO:0000313" key="2">
    <source>
        <dbReference type="EnsemblProtists" id="HpaP804860"/>
    </source>
</evidence>
<protein>
    <recommendedName>
        <fullName evidence="1">Glutaredoxin domain-containing protein</fullName>
    </recommendedName>
</protein>
<dbReference type="eggNOG" id="KOG1752">
    <property type="taxonomic scope" value="Eukaryota"/>
</dbReference>
<organism evidence="2 3">
    <name type="scientific">Hyaloperonospora arabidopsidis (strain Emoy2)</name>
    <name type="common">Downy mildew agent</name>
    <name type="synonym">Peronospora arabidopsidis</name>
    <dbReference type="NCBI Taxonomy" id="559515"/>
    <lineage>
        <taxon>Eukaryota</taxon>
        <taxon>Sar</taxon>
        <taxon>Stramenopiles</taxon>
        <taxon>Oomycota</taxon>
        <taxon>Peronosporomycetes</taxon>
        <taxon>Peronosporales</taxon>
        <taxon>Peronosporaceae</taxon>
        <taxon>Hyaloperonospora</taxon>
    </lineage>
</organism>
<dbReference type="HOGENOM" id="CLU_026126_7_2_1"/>
<dbReference type="PROSITE" id="PS51354">
    <property type="entry name" value="GLUTAREDOXIN_2"/>
    <property type="match status" value="1"/>
</dbReference>
<dbReference type="GO" id="GO:0005737">
    <property type="term" value="C:cytoplasm"/>
    <property type="evidence" value="ECO:0007669"/>
    <property type="project" value="TreeGrafter"/>
</dbReference>
<dbReference type="AlphaFoldDB" id="M4BEZ2"/>
<reference evidence="2" key="2">
    <citation type="submission" date="2015-06" db="UniProtKB">
        <authorList>
            <consortium name="EnsemblProtists"/>
        </authorList>
    </citation>
    <scope>IDENTIFICATION</scope>
    <source>
        <strain evidence="2">Emoy2</strain>
    </source>
</reference>
<dbReference type="PANTHER" id="PTHR45694">
    <property type="entry name" value="GLUTAREDOXIN 2"/>
    <property type="match status" value="1"/>
</dbReference>
<dbReference type="InterPro" id="IPR011767">
    <property type="entry name" value="GLR_AS"/>
</dbReference>
<dbReference type="Pfam" id="PF00462">
    <property type="entry name" value="Glutaredoxin"/>
    <property type="match status" value="1"/>
</dbReference>
<dbReference type="STRING" id="559515.M4BEZ2"/>
<dbReference type="InterPro" id="IPR002109">
    <property type="entry name" value="Glutaredoxin"/>
</dbReference>
<dbReference type="InParanoid" id="M4BEZ2"/>
<sequence length="143" mass="15210">MGAAGSRETEAAAWEFVDRVTTEHSVTVFSKTYCPYCNMAKGVLNEAGVQYHVVELDAMNVDGFTGVEVQTALATATGTLANENLCYYGGYTIGLSKFFCAAAGRRTVPNVFIKKESIGGGTDVQALFQSGKLMDMLRSAGAL</sequence>
<dbReference type="SUPFAM" id="SSF52833">
    <property type="entry name" value="Thioredoxin-like"/>
    <property type="match status" value="1"/>
</dbReference>
<dbReference type="GO" id="GO:0034599">
    <property type="term" value="P:cellular response to oxidative stress"/>
    <property type="evidence" value="ECO:0007669"/>
    <property type="project" value="TreeGrafter"/>
</dbReference>
<reference evidence="3" key="1">
    <citation type="journal article" date="2010" name="Science">
        <title>Signatures of adaptation to obligate biotrophy in the Hyaloperonospora arabidopsidis genome.</title>
        <authorList>
            <person name="Baxter L."/>
            <person name="Tripathy S."/>
            <person name="Ishaque N."/>
            <person name="Boot N."/>
            <person name="Cabral A."/>
            <person name="Kemen E."/>
            <person name="Thines M."/>
            <person name="Ah-Fong A."/>
            <person name="Anderson R."/>
            <person name="Badejoko W."/>
            <person name="Bittner-Eddy P."/>
            <person name="Boore J.L."/>
            <person name="Chibucos M.C."/>
            <person name="Coates M."/>
            <person name="Dehal P."/>
            <person name="Delehaunty K."/>
            <person name="Dong S."/>
            <person name="Downton P."/>
            <person name="Dumas B."/>
            <person name="Fabro G."/>
            <person name="Fronick C."/>
            <person name="Fuerstenberg S.I."/>
            <person name="Fulton L."/>
            <person name="Gaulin E."/>
            <person name="Govers F."/>
            <person name="Hughes L."/>
            <person name="Humphray S."/>
            <person name="Jiang R.H."/>
            <person name="Judelson H."/>
            <person name="Kamoun S."/>
            <person name="Kyung K."/>
            <person name="Meijer H."/>
            <person name="Minx P."/>
            <person name="Morris P."/>
            <person name="Nelson J."/>
            <person name="Phuntumart V."/>
            <person name="Qutob D."/>
            <person name="Rehmany A."/>
            <person name="Rougon-Cardoso A."/>
            <person name="Ryden P."/>
            <person name="Torto-Alalibo T."/>
            <person name="Studholme D."/>
            <person name="Wang Y."/>
            <person name="Win J."/>
            <person name="Wood J."/>
            <person name="Clifton S.W."/>
            <person name="Rogers J."/>
            <person name="Van den Ackerveken G."/>
            <person name="Jones J.D."/>
            <person name="McDowell J.M."/>
            <person name="Beynon J."/>
            <person name="Tyler B.M."/>
        </authorList>
    </citation>
    <scope>NUCLEOTIDE SEQUENCE [LARGE SCALE GENOMIC DNA]</scope>
    <source>
        <strain evidence="3">Emoy2</strain>
    </source>
</reference>
<dbReference type="EnsemblProtists" id="HpaT804860">
    <property type="protein sequence ID" value="HpaP804860"/>
    <property type="gene ID" value="HpaG804860"/>
</dbReference>
<accession>M4BEZ2</accession>
<dbReference type="Proteomes" id="UP000011713">
    <property type="component" value="Unassembled WGS sequence"/>
</dbReference>
<keyword evidence="3" id="KW-1185">Reference proteome</keyword>